<keyword evidence="14" id="KW-0697">Rotamase</keyword>
<dbReference type="InterPro" id="IPR027304">
    <property type="entry name" value="Trigger_fact/SurA_dom_sf"/>
</dbReference>
<evidence type="ECO:0000256" key="2">
    <source>
        <dbReference type="ARBA" id="ARBA00018370"/>
    </source>
</evidence>
<dbReference type="GO" id="GO:0003755">
    <property type="term" value="F:peptidyl-prolyl cis-trans isomerase activity"/>
    <property type="evidence" value="ECO:0007669"/>
    <property type="project" value="UniProtKB-KW"/>
</dbReference>
<comment type="similarity">
    <text evidence="11">Belongs to the PpiD chaperone family.</text>
</comment>
<feature type="transmembrane region" description="Helical" evidence="15">
    <location>
        <begin position="12"/>
        <end position="34"/>
    </location>
</feature>
<dbReference type="InterPro" id="IPR000297">
    <property type="entry name" value="PPIase_PpiC"/>
</dbReference>
<keyword evidence="14 17" id="KW-0413">Isomerase</keyword>
<protein>
    <recommendedName>
        <fullName evidence="2">Parvulin-like PPIase</fullName>
    </recommendedName>
    <alternativeName>
        <fullName evidence="9">Peptidyl-prolyl cis-trans isomerase plp</fullName>
    </alternativeName>
    <alternativeName>
        <fullName evidence="12">Periplasmic chaperone PpiD</fullName>
    </alternativeName>
    <alternativeName>
        <fullName evidence="13">Periplasmic folding chaperone</fullName>
    </alternativeName>
    <alternativeName>
        <fullName evidence="10">Rotamase plp</fullName>
    </alternativeName>
</protein>
<keyword evidence="6 15" id="KW-1133">Transmembrane helix</keyword>
<keyword evidence="3" id="KW-1003">Cell membrane</keyword>
<reference evidence="17 18" key="1">
    <citation type="submission" date="2019-03" db="EMBL/GenBank/DDBJ databases">
        <title>Genomic Encyclopedia of Type Strains, Phase IV (KMG-IV): sequencing the most valuable type-strain genomes for metagenomic binning, comparative biology and taxonomic classification.</title>
        <authorList>
            <person name="Goeker M."/>
        </authorList>
    </citation>
    <scope>NUCLEOTIDE SEQUENCE [LARGE SCALE GENOMIC DNA]</scope>
    <source>
        <strain evidence="17 18">DSM 22958</strain>
    </source>
</reference>
<keyword evidence="8" id="KW-0143">Chaperone</keyword>
<keyword evidence="18" id="KW-1185">Reference proteome</keyword>
<feature type="domain" description="PpiC" evidence="16">
    <location>
        <begin position="275"/>
        <end position="362"/>
    </location>
</feature>
<dbReference type="RefSeq" id="WP_165909886.1">
    <property type="nucleotide sequence ID" value="NZ_JBHUNN010000002.1"/>
</dbReference>
<comment type="subcellular location">
    <subcellularLocation>
        <location evidence="1">Cell inner membrane</location>
        <topology evidence="1">Single-pass type II membrane protein</topology>
        <orientation evidence="1">Periplasmic side</orientation>
    </subcellularLocation>
</comment>
<comment type="caution">
    <text evidence="17">The sequence shown here is derived from an EMBL/GenBank/DDBJ whole genome shotgun (WGS) entry which is preliminary data.</text>
</comment>
<dbReference type="SUPFAM" id="SSF54534">
    <property type="entry name" value="FKBP-like"/>
    <property type="match status" value="1"/>
</dbReference>
<evidence type="ECO:0000256" key="14">
    <source>
        <dbReference type="PROSITE-ProRule" id="PRU00278"/>
    </source>
</evidence>
<accession>A0A4R2GWJ8</accession>
<keyword evidence="5 15" id="KW-0812">Transmembrane</keyword>
<dbReference type="InterPro" id="IPR052029">
    <property type="entry name" value="PpiD_chaperone"/>
</dbReference>
<keyword evidence="4" id="KW-0997">Cell inner membrane</keyword>
<evidence type="ECO:0000313" key="17">
    <source>
        <dbReference type="EMBL" id="TCO15183.1"/>
    </source>
</evidence>
<dbReference type="Gene3D" id="3.10.50.40">
    <property type="match status" value="1"/>
</dbReference>
<dbReference type="AlphaFoldDB" id="A0A4R2GWJ8"/>
<dbReference type="PROSITE" id="PS50198">
    <property type="entry name" value="PPIC_PPIASE_2"/>
    <property type="match status" value="1"/>
</dbReference>
<evidence type="ECO:0000256" key="11">
    <source>
        <dbReference type="ARBA" id="ARBA00038408"/>
    </source>
</evidence>
<dbReference type="EMBL" id="SLWL01000002">
    <property type="protein sequence ID" value="TCO15183.1"/>
    <property type="molecule type" value="Genomic_DNA"/>
</dbReference>
<dbReference type="Pfam" id="PF13624">
    <property type="entry name" value="SurA_N_3"/>
    <property type="match status" value="1"/>
</dbReference>
<evidence type="ECO:0000256" key="7">
    <source>
        <dbReference type="ARBA" id="ARBA00023136"/>
    </source>
</evidence>
<evidence type="ECO:0000256" key="6">
    <source>
        <dbReference type="ARBA" id="ARBA00022989"/>
    </source>
</evidence>
<keyword evidence="7 15" id="KW-0472">Membrane</keyword>
<proteinExistence type="inferred from homology"/>
<evidence type="ECO:0000256" key="1">
    <source>
        <dbReference type="ARBA" id="ARBA00004382"/>
    </source>
</evidence>
<name>A0A4R2GWJ8_9HYPH</name>
<dbReference type="InterPro" id="IPR046357">
    <property type="entry name" value="PPIase_dom_sf"/>
</dbReference>
<evidence type="ECO:0000256" key="9">
    <source>
        <dbReference type="ARBA" id="ARBA00030642"/>
    </source>
</evidence>
<dbReference type="PANTHER" id="PTHR47529:SF1">
    <property type="entry name" value="PERIPLASMIC CHAPERONE PPID"/>
    <property type="match status" value="1"/>
</dbReference>
<evidence type="ECO:0000256" key="5">
    <source>
        <dbReference type="ARBA" id="ARBA00022692"/>
    </source>
</evidence>
<sequence>MLQGMRNASKGLLGKVVLFVLFGLLIVSFAIWGIGDMLRGGSRNTVAMVGKTEITMEQLRAAWQNELQRLSQQYRTVITPAQAREMGLDAIVLGRLVTEAAMDQEARDMKLGVTDAFVVETIAADPNFRGVNGQFDRARFTEVLRNNGFSEAAFLAEQRNTLLRRQISEGLAGGVTTPTAMNQAVYRVNAERRAASWVALPAAAIGEIAAPSDEAVKSFFESRKASFRAPEFRTFNAVALTPAALAKAKNLAAAVTDAEIRAHYEKTKETAWGTPERRRLQQISFPDEATAKAAVESIRAGKPFETVAKERGVAEKDLDLGEVTRAQMVDPAVRDAAFALAPGAVSDPVKGNFGVVVVRAASVTPAAIKPLAEVADAIRTELAVAKAREEITALHDRIEDQRINARPLAEIARDAGLTVVKVEGVDNQGKDRRGAQSTALLALPGAQELLRDAFNTDVGADNEALNVDGGYVWFEVTNVEAARDRTLAEARADVEKLWREDQVNAKLMARADEIVKKVDGGATLAAASGLAVKTASDLRRGQATGELDADAVRQIFAIPAGKAGSASKPGQRIIFQVTSATMPPYTASAISPQLAEQMNLALTDDLLTSYVRILQNRFGVSINQQNLRNAIGSAQQ</sequence>
<evidence type="ECO:0000256" key="4">
    <source>
        <dbReference type="ARBA" id="ARBA00022519"/>
    </source>
</evidence>
<dbReference type="Proteomes" id="UP000294881">
    <property type="component" value="Unassembled WGS sequence"/>
</dbReference>
<evidence type="ECO:0000256" key="10">
    <source>
        <dbReference type="ARBA" id="ARBA00031484"/>
    </source>
</evidence>
<dbReference type="Gene3D" id="1.10.4030.10">
    <property type="entry name" value="Porin chaperone SurA, peptide-binding domain"/>
    <property type="match status" value="1"/>
</dbReference>
<evidence type="ECO:0000256" key="15">
    <source>
        <dbReference type="SAM" id="Phobius"/>
    </source>
</evidence>
<evidence type="ECO:0000256" key="12">
    <source>
        <dbReference type="ARBA" id="ARBA00040743"/>
    </source>
</evidence>
<organism evidence="17 18">
    <name type="scientific">Camelimonas lactis</name>
    <dbReference type="NCBI Taxonomy" id="659006"/>
    <lineage>
        <taxon>Bacteria</taxon>
        <taxon>Pseudomonadati</taxon>
        <taxon>Pseudomonadota</taxon>
        <taxon>Alphaproteobacteria</taxon>
        <taxon>Hyphomicrobiales</taxon>
        <taxon>Chelatococcaceae</taxon>
        <taxon>Camelimonas</taxon>
    </lineage>
</organism>
<dbReference type="SUPFAM" id="SSF109998">
    <property type="entry name" value="Triger factor/SurA peptide-binding domain-like"/>
    <property type="match status" value="1"/>
</dbReference>
<dbReference type="PANTHER" id="PTHR47529">
    <property type="entry name" value="PEPTIDYL-PROLYL CIS-TRANS ISOMERASE D"/>
    <property type="match status" value="1"/>
</dbReference>
<evidence type="ECO:0000313" key="18">
    <source>
        <dbReference type="Proteomes" id="UP000294881"/>
    </source>
</evidence>
<dbReference type="GO" id="GO:0005886">
    <property type="term" value="C:plasma membrane"/>
    <property type="evidence" value="ECO:0007669"/>
    <property type="project" value="UniProtKB-SubCell"/>
</dbReference>
<evidence type="ECO:0000256" key="3">
    <source>
        <dbReference type="ARBA" id="ARBA00022475"/>
    </source>
</evidence>
<dbReference type="Pfam" id="PF13145">
    <property type="entry name" value="Rotamase_2"/>
    <property type="match status" value="1"/>
</dbReference>
<gene>
    <name evidence="17" type="ORF">EV666_102161</name>
</gene>
<evidence type="ECO:0000256" key="8">
    <source>
        <dbReference type="ARBA" id="ARBA00023186"/>
    </source>
</evidence>
<evidence type="ECO:0000259" key="16">
    <source>
        <dbReference type="PROSITE" id="PS50198"/>
    </source>
</evidence>
<evidence type="ECO:0000256" key="13">
    <source>
        <dbReference type="ARBA" id="ARBA00042775"/>
    </source>
</evidence>